<evidence type="ECO:0000256" key="12">
    <source>
        <dbReference type="SAM" id="MobiDB-lite"/>
    </source>
</evidence>
<name>A0A261FNL0_9BIFI</name>
<evidence type="ECO:0000256" key="2">
    <source>
        <dbReference type="ARBA" id="ARBA00004980"/>
    </source>
</evidence>
<dbReference type="Pfam" id="PF02780">
    <property type="entry name" value="Transketolase_C"/>
    <property type="match status" value="1"/>
</dbReference>
<dbReference type="SMART" id="SM00861">
    <property type="entry name" value="Transket_pyr"/>
    <property type="match status" value="1"/>
</dbReference>
<dbReference type="GO" id="GO:0005829">
    <property type="term" value="C:cytosol"/>
    <property type="evidence" value="ECO:0007669"/>
    <property type="project" value="TreeGrafter"/>
</dbReference>
<evidence type="ECO:0000259" key="13">
    <source>
        <dbReference type="SMART" id="SM00861"/>
    </source>
</evidence>
<evidence type="ECO:0000313" key="14">
    <source>
        <dbReference type="EMBL" id="OZG60752.1"/>
    </source>
</evidence>
<evidence type="ECO:0000256" key="4">
    <source>
        <dbReference type="ARBA" id="ARBA00011738"/>
    </source>
</evidence>
<dbReference type="CDD" id="cd07033">
    <property type="entry name" value="TPP_PYR_DXS_TK_like"/>
    <property type="match status" value="1"/>
</dbReference>
<keyword evidence="11" id="KW-0414">Isoprene biosynthesis</keyword>
<keyword evidence="9" id="KW-0784">Thiamine biosynthesis</keyword>
<dbReference type="InterPro" id="IPR005475">
    <property type="entry name" value="Transketolase-like_Pyr-bd"/>
</dbReference>
<dbReference type="UniPathway" id="UPA00064">
    <property type="reaction ID" value="UER00091"/>
</dbReference>
<dbReference type="SUPFAM" id="SSF52922">
    <property type="entry name" value="TK C-terminal domain-like"/>
    <property type="match status" value="1"/>
</dbReference>
<protein>
    <recommendedName>
        <fullName evidence="5">1-deoxy-D-xylulose-5-phosphate synthase</fullName>
        <ecNumber evidence="5">2.2.1.7</ecNumber>
    </recommendedName>
</protein>
<keyword evidence="6" id="KW-0808">Transferase</keyword>
<comment type="subunit">
    <text evidence="4">Homodimer.</text>
</comment>
<comment type="similarity">
    <text evidence="3">Belongs to the transketolase family. DXPS subfamily.</text>
</comment>
<evidence type="ECO:0000256" key="7">
    <source>
        <dbReference type="ARBA" id="ARBA00022723"/>
    </source>
</evidence>
<comment type="cofactor">
    <cofactor evidence="1">
        <name>Mg(2+)</name>
        <dbReference type="ChEBI" id="CHEBI:18420"/>
    </cofactor>
</comment>
<dbReference type="EC" id="2.2.1.7" evidence="5"/>
<dbReference type="InterPro" id="IPR033248">
    <property type="entry name" value="Transketolase_C"/>
</dbReference>
<keyword evidence="15" id="KW-1185">Reference proteome</keyword>
<feature type="region of interest" description="Disordered" evidence="12">
    <location>
        <begin position="566"/>
        <end position="599"/>
    </location>
</feature>
<sequence>MNGMMTGASESLDSDALLRSIAGPADVKRLSDVEVHELCRQIRSTLLRYGHLHGGHIGSNLGMVEATVALHRVFDSPRDRIVFDVSHQSYVHKMLTGRAAAYLDADRFGEVTGFTNPGESEHDQFVLGHTGTSISLACGLAKTRDMEGEASGIGNVVAIIGDGSLSSGVAFEGLNNAAEQGGNLIVIVNDNEMSIAGDFGGMYGPLARLRASGGTAQPNLFEAFGFEYRYVGRGNDVDALTAAFREVKDIDHPVVVHIHTLKGAGYPDCGCGCGRDAGLSVPSERSDDASQEGCGMHGANREGRGMPGANREGRGIHGAIERDDSSCRNAAPESSASDAGVRPACNVSHTEPWHSDHCNLSDHDPHEGQCEASHWQNPDAALGRPDDPRKHYGKLAMAALEPRFANEPGLVVISPATPGSNGITHEFRERAGAHYVDTGITESHAVAFAAGIARAGGTPVVATTASFFQRAYDQFFQEMSLNRSRVTVLDFLGGLSGSDNTHSGAYDVMMFANIPGVTMLAPTSQADFLADLAWATMPDDHDDGARKPDDRPRFSATEGRNIADAQGGIGGGAFAYDHAGERKRSEQTRSCEGASAGCGGLVAPPDGPVVIRVPGEPILAAERDASLLPLTGGRPSPQVVSGDTATPDDVNCDSSRQLHPLHSSGNHSEALSIGQMSDPLAWRVTHAGSRVAIIGLGNTYPLAERTAAALMHDRSVAAGGRRTDAGEDTASGHGPSGASLNVTVIDPRQCSSLDVAALESLREDHELVVTLEDGQLEGGWGEKVTAYYANHRIDGARTPRVLNFGADKEFTDRVSLADLNERYGLTVTHLVKVIRAALV</sequence>
<feature type="region of interest" description="Disordered" evidence="12">
    <location>
        <begin position="718"/>
        <end position="741"/>
    </location>
</feature>
<dbReference type="SUPFAM" id="SSF52518">
    <property type="entry name" value="Thiamin diphosphate-binding fold (THDP-binding)"/>
    <property type="match status" value="2"/>
</dbReference>
<evidence type="ECO:0000256" key="5">
    <source>
        <dbReference type="ARBA" id="ARBA00013150"/>
    </source>
</evidence>
<evidence type="ECO:0000256" key="3">
    <source>
        <dbReference type="ARBA" id="ARBA00011081"/>
    </source>
</evidence>
<dbReference type="CDD" id="cd02007">
    <property type="entry name" value="TPP_DXS"/>
    <property type="match status" value="1"/>
</dbReference>
<keyword evidence="7" id="KW-0479">Metal-binding</keyword>
<feature type="compositionally biased region" description="Basic and acidic residues" evidence="12">
    <location>
        <begin position="578"/>
        <end position="589"/>
    </location>
</feature>
<dbReference type="GO" id="GO:0009228">
    <property type="term" value="P:thiamine biosynthetic process"/>
    <property type="evidence" value="ECO:0007669"/>
    <property type="project" value="UniProtKB-KW"/>
</dbReference>
<dbReference type="Gene3D" id="3.40.50.920">
    <property type="match status" value="1"/>
</dbReference>
<feature type="compositionally biased region" description="Basic and acidic residues" evidence="12">
    <location>
        <begin position="543"/>
        <end position="553"/>
    </location>
</feature>
<evidence type="ECO:0000256" key="11">
    <source>
        <dbReference type="ARBA" id="ARBA00023229"/>
    </source>
</evidence>
<dbReference type="RefSeq" id="WP_094667085.1">
    <property type="nucleotide sequence ID" value="NZ_MWWW01000005.1"/>
</dbReference>
<dbReference type="Pfam" id="PF13292">
    <property type="entry name" value="DXP_synthase_N"/>
    <property type="match status" value="2"/>
</dbReference>
<dbReference type="OrthoDB" id="9803371at2"/>
<feature type="region of interest" description="Disordered" evidence="12">
    <location>
        <begin position="540"/>
        <end position="559"/>
    </location>
</feature>
<dbReference type="InterPro" id="IPR005477">
    <property type="entry name" value="Dxylulose-5-P_synthase"/>
</dbReference>
<feature type="region of interest" description="Disordered" evidence="12">
    <location>
        <begin position="627"/>
        <end position="670"/>
    </location>
</feature>
<accession>A0A261FNL0</accession>
<dbReference type="PANTHER" id="PTHR43322">
    <property type="entry name" value="1-D-DEOXYXYLULOSE 5-PHOSPHATE SYNTHASE-RELATED"/>
    <property type="match status" value="1"/>
</dbReference>
<feature type="compositionally biased region" description="Polar residues" evidence="12">
    <location>
        <begin position="652"/>
        <end position="669"/>
    </location>
</feature>
<dbReference type="EMBL" id="MWWW01000005">
    <property type="protein sequence ID" value="OZG60752.1"/>
    <property type="molecule type" value="Genomic_DNA"/>
</dbReference>
<dbReference type="InterPro" id="IPR029061">
    <property type="entry name" value="THDP-binding"/>
</dbReference>
<dbReference type="Pfam" id="PF02779">
    <property type="entry name" value="Transket_pyr"/>
    <property type="match status" value="1"/>
</dbReference>
<comment type="pathway">
    <text evidence="2">Metabolic intermediate biosynthesis; 1-deoxy-D-xylulose 5-phosphate biosynthesis; 1-deoxy-D-xylulose 5-phosphate from D-glyceraldehyde 3-phosphate and pyruvate: step 1/1.</text>
</comment>
<dbReference type="AlphaFoldDB" id="A0A261FNL0"/>
<evidence type="ECO:0000256" key="10">
    <source>
        <dbReference type="ARBA" id="ARBA00023052"/>
    </source>
</evidence>
<keyword evidence="8" id="KW-0460">Magnesium</keyword>
<evidence type="ECO:0000256" key="1">
    <source>
        <dbReference type="ARBA" id="ARBA00001946"/>
    </source>
</evidence>
<evidence type="ECO:0000256" key="6">
    <source>
        <dbReference type="ARBA" id="ARBA00022679"/>
    </source>
</evidence>
<feature type="region of interest" description="Disordered" evidence="12">
    <location>
        <begin position="282"/>
        <end position="344"/>
    </location>
</feature>
<dbReference type="GO" id="GO:0016114">
    <property type="term" value="P:terpenoid biosynthetic process"/>
    <property type="evidence" value="ECO:0007669"/>
    <property type="project" value="InterPro"/>
</dbReference>
<dbReference type="GO" id="GO:0019288">
    <property type="term" value="P:isopentenyl diphosphate biosynthetic process, methylerythritol 4-phosphate pathway"/>
    <property type="evidence" value="ECO:0007669"/>
    <property type="project" value="TreeGrafter"/>
</dbReference>
<evidence type="ECO:0000256" key="9">
    <source>
        <dbReference type="ARBA" id="ARBA00022977"/>
    </source>
</evidence>
<dbReference type="InterPro" id="IPR009014">
    <property type="entry name" value="Transketo_C/PFOR_II"/>
</dbReference>
<feature type="domain" description="Transketolase-like pyrimidine-binding" evidence="13">
    <location>
        <begin position="390"/>
        <end position="562"/>
    </location>
</feature>
<reference evidence="14 15" key="1">
    <citation type="journal article" date="2017" name="BMC Genomics">
        <title>Comparative genomic and phylogenomic analyses of the Bifidobacteriaceae family.</title>
        <authorList>
            <person name="Lugli G.A."/>
            <person name="Milani C."/>
            <person name="Turroni F."/>
            <person name="Duranti S."/>
            <person name="Mancabelli L."/>
            <person name="Mangifesta M."/>
            <person name="Ferrario C."/>
            <person name="Modesto M."/>
            <person name="Mattarelli P."/>
            <person name="Jiri K."/>
            <person name="van Sinderen D."/>
            <person name="Ventura M."/>
        </authorList>
    </citation>
    <scope>NUCLEOTIDE SEQUENCE [LARGE SCALE GENOMIC DNA]</scope>
    <source>
        <strain evidence="14 15">DSM 100196</strain>
    </source>
</reference>
<evidence type="ECO:0000256" key="8">
    <source>
        <dbReference type="ARBA" id="ARBA00022842"/>
    </source>
</evidence>
<proteinExistence type="inferred from homology"/>
<dbReference type="GO" id="GO:0008661">
    <property type="term" value="F:1-deoxy-D-xylulose-5-phosphate synthase activity"/>
    <property type="evidence" value="ECO:0007669"/>
    <property type="project" value="UniProtKB-EC"/>
</dbReference>
<evidence type="ECO:0000313" key="15">
    <source>
        <dbReference type="Proteomes" id="UP000216871"/>
    </source>
</evidence>
<dbReference type="GO" id="GO:0000287">
    <property type="term" value="F:magnesium ion binding"/>
    <property type="evidence" value="ECO:0007669"/>
    <property type="project" value="UniProtKB-ARBA"/>
</dbReference>
<keyword evidence="10" id="KW-0786">Thiamine pyrophosphate</keyword>
<dbReference type="PANTHER" id="PTHR43322:SF1">
    <property type="entry name" value="1-DEOXY-D-XYLULOSE-5-PHOSPHATE SYNTHASE"/>
    <property type="match status" value="1"/>
</dbReference>
<comment type="caution">
    <text evidence="14">The sequence shown here is derived from an EMBL/GenBank/DDBJ whole genome shotgun (WGS) entry which is preliminary data.</text>
</comment>
<dbReference type="NCBIfam" id="NF003933">
    <property type="entry name" value="PRK05444.2-2"/>
    <property type="match status" value="1"/>
</dbReference>
<dbReference type="Gene3D" id="3.40.50.970">
    <property type="match status" value="2"/>
</dbReference>
<dbReference type="Proteomes" id="UP000216871">
    <property type="component" value="Unassembled WGS sequence"/>
</dbReference>
<feature type="compositionally biased region" description="Basic and acidic residues" evidence="12">
    <location>
        <begin position="311"/>
        <end position="326"/>
    </location>
</feature>
<gene>
    <name evidence="14" type="ORF">BMYO_0548</name>
</gene>
<organism evidence="14 15">
    <name type="scientific">Bifidobacterium myosotis</name>
    <dbReference type="NCBI Taxonomy" id="1630166"/>
    <lineage>
        <taxon>Bacteria</taxon>
        <taxon>Bacillati</taxon>
        <taxon>Actinomycetota</taxon>
        <taxon>Actinomycetes</taxon>
        <taxon>Bifidobacteriales</taxon>
        <taxon>Bifidobacteriaceae</taxon>
        <taxon>Bifidobacterium</taxon>
    </lineage>
</organism>